<keyword evidence="2" id="KW-0472">Membrane</keyword>
<name>A0AB33KK36_9ACTN</name>
<feature type="region of interest" description="Disordered" evidence="1">
    <location>
        <begin position="205"/>
        <end position="232"/>
    </location>
</feature>
<feature type="transmembrane region" description="Helical" evidence="2">
    <location>
        <begin position="95"/>
        <end position="119"/>
    </location>
</feature>
<dbReference type="KEGG" id="stcm:SCMC78_29370"/>
<feature type="transmembrane region" description="Helical" evidence="2">
    <location>
        <begin position="12"/>
        <end position="35"/>
    </location>
</feature>
<accession>A0AB33KK36</accession>
<reference evidence="3" key="1">
    <citation type="submission" date="2024-07" db="EMBL/GenBank/DDBJ databases">
        <title>Complete genome sequences of cellulolytic bacteria, Kitasatospora sp. CMC57 and Streptomyces sp. CMC78, isolated from Japanese agricultural soil.</title>
        <authorList>
            <person name="Hashimoto T."/>
            <person name="Ito M."/>
            <person name="Iwamoto M."/>
            <person name="Fukahori D."/>
            <person name="Shoda T."/>
            <person name="Sakoda M."/>
            <person name="Morohoshi T."/>
            <person name="Mitsuboshi M."/>
            <person name="Nishizawa T."/>
        </authorList>
    </citation>
    <scope>NUCLEOTIDE SEQUENCE</scope>
    <source>
        <strain evidence="3">CMC78</strain>
    </source>
</reference>
<feature type="transmembrane region" description="Helical" evidence="2">
    <location>
        <begin position="55"/>
        <end position="83"/>
    </location>
</feature>
<evidence type="ECO:0000256" key="1">
    <source>
        <dbReference type="SAM" id="MobiDB-lite"/>
    </source>
</evidence>
<keyword evidence="2" id="KW-0812">Transmembrane</keyword>
<protein>
    <recommendedName>
        <fullName evidence="4">Integral membrane protein</fullName>
    </recommendedName>
</protein>
<gene>
    <name evidence="3" type="ORF">SCMC78_29370</name>
</gene>
<proteinExistence type="predicted"/>
<evidence type="ECO:0000313" key="3">
    <source>
        <dbReference type="EMBL" id="BFP53130.1"/>
    </source>
</evidence>
<dbReference type="EMBL" id="AP035884">
    <property type="protein sequence ID" value="BFP53130.1"/>
    <property type="molecule type" value="Genomic_DNA"/>
</dbReference>
<evidence type="ECO:0000256" key="2">
    <source>
        <dbReference type="SAM" id="Phobius"/>
    </source>
</evidence>
<sequence>MRTVEKKRPYGLSLLLSTVILLLEATLALVVAVLYGLTQESSAMAPTGGSPLSVVLLPLFALWAAMIAAALSVALVLPTAWLSDVLGRRFTGREVWWWVPVVAAAVSLLTVGGVVGLSGGGAGPLALATGWFLTTAALTVPALLCRSRRKRVFGPVTLWGVTAVALTAFLGGVSLGTGVLTMYEPPALARTELVGTWSDGRGGTLTLSADGRATTSGIDDSPGDNRKGCTGEGTWGYGTGTSRQYRGVGVDVPTCGREVWNVGGTEDRPVLHRNVLRSVERDDADRYELTRAAAR</sequence>
<evidence type="ECO:0008006" key="4">
    <source>
        <dbReference type="Google" id="ProtNLM"/>
    </source>
</evidence>
<dbReference type="AlphaFoldDB" id="A0AB33KK36"/>
<organism evidence="3">
    <name type="scientific">Streptomyces sp. CMC78</name>
    <dbReference type="NCBI Taxonomy" id="3231512"/>
    <lineage>
        <taxon>Bacteria</taxon>
        <taxon>Bacillati</taxon>
        <taxon>Actinomycetota</taxon>
        <taxon>Actinomycetes</taxon>
        <taxon>Kitasatosporales</taxon>
        <taxon>Streptomycetaceae</taxon>
        <taxon>Streptomyces</taxon>
    </lineage>
</organism>
<feature type="transmembrane region" description="Helical" evidence="2">
    <location>
        <begin position="125"/>
        <end position="144"/>
    </location>
</feature>
<feature type="transmembrane region" description="Helical" evidence="2">
    <location>
        <begin position="156"/>
        <end position="183"/>
    </location>
</feature>
<keyword evidence="2" id="KW-1133">Transmembrane helix</keyword>